<dbReference type="GO" id="GO:0042834">
    <property type="term" value="F:peptidoglycan binding"/>
    <property type="evidence" value="ECO:0007669"/>
    <property type="project" value="InterPro"/>
</dbReference>
<feature type="compositionally biased region" description="Low complexity" evidence="6">
    <location>
        <begin position="21"/>
        <end position="37"/>
    </location>
</feature>
<comment type="function">
    <text evidence="4">Lytic transglycosylase with a strong preference for naked glycan strands that lack stem peptides.</text>
</comment>
<keyword evidence="10" id="KW-1185">Reference proteome</keyword>
<dbReference type="AlphaFoldDB" id="A0A1C7FBB7"/>
<evidence type="ECO:0000256" key="1">
    <source>
        <dbReference type="ARBA" id="ARBA00022729"/>
    </source>
</evidence>
<protein>
    <recommendedName>
        <fullName evidence="4">Endolytic peptidoglycan transglycosylase RlpA</fullName>
        <ecNumber evidence="4">4.2.2.-</ecNumber>
    </recommendedName>
</protein>
<keyword evidence="1 7" id="KW-0732">Signal</keyword>
<dbReference type="InterPro" id="IPR034718">
    <property type="entry name" value="RlpA"/>
</dbReference>
<keyword evidence="2 4" id="KW-0456">Lyase</keyword>
<accession>A0A1C7FBB7</accession>
<dbReference type="GO" id="GO:0071555">
    <property type="term" value="P:cell wall organization"/>
    <property type="evidence" value="ECO:0007669"/>
    <property type="project" value="UniProtKB-KW"/>
</dbReference>
<keyword evidence="4 9" id="KW-0449">Lipoprotein</keyword>
<dbReference type="GeneID" id="96872920"/>
<dbReference type="PROSITE" id="PS51257">
    <property type="entry name" value="PROKAR_LIPOPROTEIN"/>
    <property type="match status" value="1"/>
</dbReference>
<keyword evidence="3 4" id="KW-0961">Cell wall biogenesis/degradation</keyword>
<dbReference type="GO" id="GO:0000270">
    <property type="term" value="P:peptidoglycan metabolic process"/>
    <property type="evidence" value="ECO:0007669"/>
    <property type="project" value="UniProtKB-UniRule"/>
</dbReference>
<reference evidence="9 10" key="1">
    <citation type="submission" date="2016-07" db="EMBL/GenBank/DDBJ databases">
        <title>Genome sequencing of Vibrio scophthalmi strain VS-05, an isolated from Paralichthys olivaceus.</title>
        <authorList>
            <person name="Han H.-J."/>
        </authorList>
    </citation>
    <scope>NUCLEOTIDE SEQUENCE [LARGE SCALE GENOMIC DNA]</scope>
    <source>
        <strain evidence="9 10">VS-05</strain>
    </source>
</reference>
<evidence type="ECO:0000256" key="7">
    <source>
        <dbReference type="SAM" id="SignalP"/>
    </source>
</evidence>
<dbReference type="Pfam" id="PF03330">
    <property type="entry name" value="DPBB_1"/>
    <property type="match status" value="1"/>
</dbReference>
<dbReference type="EC" id="4.2.2.-" evidence="4"/>
<dbReference type="InterPro" id="IPR009009">
    <property type="entry name" value="RlpA-like_DPBB"/>
</dbReference>
<gene>
    <name evidence="4" type="primary">rlpA</name>
    <name evidence="9" type="ORF">VSVS05_02087</name>
</gene>
<dbReference type="NCBIfam" id="TIGR00413">
    <property type="entry name" value="rlpA"/>
    <property type="match status" value="1"/>
</dbReference>
<dbReference type="PATRIC" id="fig|45658.7.peg.2062"/>
<evidence type="ECO:0000256" key="5">
    <source>
        <dbReference type="RuleBase" id="RU003495"/>
    </source>
</evidence>
<dbReference type="GO" id="GO:0009279">
    <property type="term" value="C:cell outer membrane"/>
    <property type="evidence" value="ECO:0007669"/>
    <property type="project" value="TreeGrafter"/>
</dbReference>
<sequence>MKSLYKFAAFALVSSVMVGCSSSPSEPEPTATTPPLSESDRYQAERYDLEQDIAPAQPMSVEHIEEVVPQYEPYSLGGTKDYTVRGQRYHIIKDPKGFKEKGQASWYGKKFHGHSTSIGEVYDMYSMSAAHKELPLPSYVKVTNTDNGKSTIVRVNDRGPFHPGRIIDLSFAAATKLDVIRTGTANVEIEVITVEKPQSEQQKSLPKYQIQVASSSHKDRVETLAKDLSQKLSVGSLVNSDKEIHRVILGPFDDYNLTQKTLEQVKLLGYSSAFVKKY</sequence>
<dbReference type="PANTHER" id="PTHR34183">
    <property type="entry name" value="ENDOLYTIC PEPTIDOGLYCAN TRANSGLYCOSYLASE RLPA"/>
    <property type="match status" value="1"/>
</dbReference>
<dbReference type="EMBL" id="CP016414">
    <property type="protein sequence ID" value="ANU37191.1"/>
    <property type="molecule type" value="Genomic_DNA"/>
</dbReference>
<dbReference type="Gene3D" id="3.30.70.1070">
    <property type="entry name" value="Sporulation related repeat"/>
    <property type="match status" value="1"/>
</dbReference>
<feature type="chain" id="PRO_5009987092" description="Endolytic peptidoglycan transglycosylase RlpA" evidence="7">
    <location>
        <begin position="19"/>
        <end position="278"/>
    </location>
</feature>
<dbReference type="SUPFAM" id="SSF50685">
    <property type="entry name" value="Barwin-like endoglucanases"/>
    <property type="match status" value="1"/>
</dbReference>
<keyword evidence="4" id="KW-1003">Cell membrane</keyword>
<dbReference type="HAMAP" id="MF_02071">
    <property type="entry name" value="RlpA"/>
    <property type="match status" value="1"/>
</dbReference>
<keyword evidence="4" id="KW-0564">Palmitate</keyword>
<dbReference type="Proteomes" id="UP000092528">
    <property type="component" value="Chromosome 1"/>
</dbReference>
<dbReference type="InterPro" id="IPR036680">
    <property type="entry name" value="SPOR-like_sf"/>
</dbReference>
<comment type="subcellular location">
    <subcellularLocation>
        <location evidence="4">Cell membrane</location>
        <topology evidence="4">Lipid-anchor</topology>
    </subcellularLocation>
</comment>
<dbReference type="STRING" id="45658.VSVS12_00913"/>
<dbReference type="SUPFAM" id="SSF110997">
    <property type="entry name" value="Sporulation related repeat"/>
    <property type="match status" value="1"/>
</dbReference>
<dbReference type="PANTHER" id="PTHR34183:SF1">
    <property type="entry name" value="ENDOLYTIC PEPTIDOGLYCAN TRANSGLYCOSYLASE RLPA"/>
    <property type="match status" value="1"/>
</dbReference>
<dbReference type="CDD" id="cd22268">
    <property type="entry name" value="DPBB_RlpA-like"/>
    <property type="match status" value="1"/>
</dbReference>
<dbReference type="Pfam" id="PF05036">
    <property type="entry name" value="SPOR"/>
    <property type="match status" value="1"/>
</dbReference>
<evidence type="ECO:0000313" key="9">
    <source>
        <dbReference type="EMBL" id="ANU37191.1"/>
    </source>
</evidence>
<comment type="similarity">
    <text evidence="4 5">Belongs to the RlpA family.</text>
</comment>
<keyword evidence="4" id="KW-0472">Membrane</keyword>
<evidence type="ECO:0000256" key="4">
    <source>
        <dbReference type="HAMAP-Rule" id="MF_02071"/>
    </source>
</evidence>
<evidence type="ECO:0000256" key="6">
    <source>
        <dbReference type="SAM" id="MobiDB-lite"/>
    </source>
</evidence>
<dbReference type="InterPro" id="IPR007730">
    <property type="entry name" value="SPOR-like_dom"/>
</dbReference>
<dbReference type="FunFam" id="2.40.40.10:FF:000003">
    <property type="entry name" value="Endolytic peptidoglycan transglycosylase RlpA"/>
    <property type="match status" value="1"/>
</dbReference>
<dbReference type="GO" id="GO:0008932">
    <property type="term" value="F:lytic endotransglycosylase activity"/>
    <property type="evidence" value="ECO:0007669"/>
    <property type="project" value="UniProtKB-UniRule"/>
</dbReference>
<feature type="region of interest" description="Disordered" evidence="6">
    <location>
        <begin position="21"/>
        <end position="43"/>
    </location>
</feature>
<feature type="signal peptide" evidence="7">
    <location>
        <begin position="1"/>
        <end position="18"/>
    </location>
</feature>
<evidence type="ECO:0000256" key="2">
    <source>
        <dbReference type="ARBA" id="ARBA00023239"/>
    </source>
</evidence>
<feature type="domain" description="SPOR" evidence="8">
    <location>
        <begin position="202"/>
        <end position="278"/>
    </location>
</feature>
<evidence type="ECO:0000256" key="3">
    <source>
        <dbReference type="ARBA" id="ARBA00023316"/>
    </source>
</evidence>
<name>A0A1C7FBB7_9VIBR</name>
<dbReference type="InterPro" id="IPR036908">
    <property type="entry name" value="RlpA-like_sf"/>
</dbReference>
<dbReference type="PROSITE" id="PS51724">
    <property type="entry name" value="SPOR"/>
    <property type="match status" value="1"/>
</dbReference>
<organism evidence="9 10">
    <name type="scientific">Vibrio scophthalmi</name>
    <dbReference type="NCBI Taxonomy" id="45658"/>
    <lineage>
        <taxon>Bacteria</taxon>
        <taxon>Pseudomonadati</taxon>
        <taxon>Pseudomonadota</taxon>
        <taxon>Gammaproteobacteria</taxon>
        <taxon>Vibrionales</taxon>
        <taxon>Vibrionaceae</taxon>
        <taxon>Vibrio</taxon>
    </lineage>
</organism>
<dbReference type="Gene3D" id="2.40.40.10">
    <property type="entry name" value="RlpA-like domain"/>
    <property type="match status" value="1"/>
</dbReference>
<dbReference type="GO" id="GO:0005886">
    <property type="term" value="C:plasma membrane"/>
    <property type="evidence" value="ECO:0007669"/>
    <property type="project" value="UniProtKB-SubCell"/>
</dbReference>
<proteinExistence type="inferred from homology"/>
<evidence type="ECO:0000313" key="10">
    <source>
        <dbReference type="Proteomes" id="UP000092528"/>
    </source>
</evidence>
<dbReference type="InterPro" id="IPR012997">
    <property type="entry name" value="RplA"/>
</dbReference>
<dbReference type="RefSeq" id="WP_065545623.1">
    <property type="nucleotide sequence ID" value="NZ_CP016414.1"/>
</dbReference>
<evidence type="ECO:0000259" key="8">
    <source>
        <dbReference type="PROSITE" id="PS51724"/>
    </source>
</evidence>